<keyword evidence="3" id="KW-1185">Reference proteome</keyword>
<evidence type="ECO:0000313" key="3">
    <source>
        <dbReference type="Proteomes" id="UP000186817"/>
    </source>
</evidence>
<reference evidence="2 3" key="1">
    <citation type="submission" date="2016-02" db="EMBL/GenBank/DDBJ databases">
        <title>Genome analysis of coral dinoflagellate symbionts highlights evolutionary adaptations to a symbiotic lifestyle.</title>
        <authorList>
            <person name="Aranda M."/>
            <person name="Li Y."/>
            <person name="Liew Y.J."/>
            <person name="Baumgarten S."/>
            <person name="Simakov O."/>
            <person name="Wilson M."/>
            <person name="Piel J."/>
            <person name="Ashoor H."/>
            <person name="Bougouffa S."/>
            <person name="Bajic V.B."/>
            <person name="Ryu T."/>
            <person name="Ravasi T."/>
            <person name="Bayer T."/>
            <person name="Micklem G."/>
            <person name="Kim H."/>
            <person name="Bhak J."/>
            <person name="Lajeunesse T.C."/>
            <person name="Voolstra C.R."/>
        </authorList>
    </citation>
    <scope>NUCLEOTIDE SEQUENCE [LARGE SCALE GENOMIC DNA]</scope>
    <source>
        <strain evidence="2 3">CCMP2467</strain>
    </source>
</reference>
<gene>
    <name evidence="2" type="ORF">AK812_SmicGene38915</name>
</gene>
<comment type="caution">
    <text evidence="2">The sequence shown here is derived from an EMBL/GenBank/DDBJ whole genome shotgun (WGS) entry which is preliminary data.</text>
</comment>
<feature type="compositionally biased region" description="Acidic residues" evidence="1">
    <location>
        <begin position="272"/>
        <end position="291"/>
    </location>
</feature>
<protein>
    <submittedName>
        <fullName evidence="2">Uncharacterized protein</fullName>
    </submittedName>
</protein>
<dbReference type="AlphaFoldDB" id="A0A1Q9CCH4"/>
<proteinExistence type="predicted"/>
<feature type="region of interest" description="Disordered" evidence="1">
    <location>
        <begin position="203"/>
        <end position="291"/>
    </location>
</feature>
<accession>A0A1Q9CCH4</accession>
<dbReference type="OrthoDB" id="447521at2759"/>
<dbReference type="Proteomes" id="UP000186817">
    <property type="component" value="Unassembled WGS sequence"/>
</dbReference>
<feature type="compositionally biased region" description="Polar residues" evidence="1">
    <location>
        <begin position="203"/>
        <end position="218"/>
    </location>
</feature>
<evidence type="ECO:0000256" key="1">
    <source>
        <dbReference type="SAM" id="MobiDB-lite"/>
    </source>
</evidence>
<dbReference type="EMBL" id="LSRX01001362">
    <property type="protein sequence ID" value="OLP80639.1"/>
    <property type="molecule type" value="Genomic_DNA"/>
</dbReference>
<name>A0A1Q9CCH4_SYMMI</name>
<sequence length="291" mass="31188">MLRETQMAGARINNLTLSSATFGGGIFLDIPLHKAAQGGQQELTRRSLRCVYAAAIHLLYPACAARHHLATVVPGTGRYEEKTVDGVKRVFPVDANVADAVSRDDFARARCEGWTGVQTPASETMCIPAKSVGDFLYLVDEAALDLERVFDPNLASLALGVQAGKSVSPPQMFSLEQQEAAHLVRRAKHDAEAHLRQFHSEECQASTADVGAQSSNRSGLDESDTSQGVEALGDEAASPKRAMGTTASPSPREAWTGPSALAPAPKTLKDDGIEESWEAGISDEEFESRRL</sequence>
<evidence type="ECO:0000313" key="2">
    <source>
        <dbReference type="EMBL" id="OLP80639.1"/>
    </source>
</evidence>
<organism evidence="2 3">
    <name type="scientific">Symbiodinium microadriaticum</name>
    <name type="common">Dinoflagellate</name>
    <name type="synonym">Zooxanthella microadriatica</name>
    <dbReference type="NCBI Taxonomy" id="2951"/>
    <lineage>
        <taxon>Eukaryota</taxon>
        <taxon>Sar</taxon>
        <taxon>Alveolata</taxon>
        <taxon>Dinophyceae</taxon>
        <taxon>Suessiales</taxon>
        <taxon>Symbiodiniaceae</taxon>
        <taxon>Symbiodinium</taxon>
    </lineage>
</organism>